<comment type="subcellular location">
    <subcellularLocation>
        <location evidence="1">Membrane</location>
        <topology evidence="1">Multi-pass membrane protein</topology>
    </subcellularLocation>
</comment>
<feature type="domain" description="Cation efflux protein cytoplasmic" evidence="10">
    <location>
        <begin position="210"/>
        <end position="289"/>
    </location>
</feature>
<dbReference type="GO" id="GO:0005385">
    <property type="term" value="F:zinc ion transmembrane transporter activity"/>
    <property type="evidence" value="ECO:0007669"/>
    <property type="project" value="TreeGrafter"/>
</dbReference>
<accession>A0A6G7Y5L1</accession>
<dbReference type="NCBIfam" id="TIGR01297">
    <property type="entry name" value="CDF"/>
    <property type="match status" value="1"/>
</dbReference>
<evidence type="ECO:0000259" key="10">
    <source>
        <dbReference type="Pfam" id="PF16916"/>
    </source>
</evidence>
<keyword evidence="3" id="KW-0813">Transport</keyword>
<dbReference type="InterPro" id="IPR036837">
    <property type="entry name" value="Cation_efflux_CTD_sf"/>
</dbReference>
<dbReference type="InterPro" id="IPR027470">
    <property type="entry name" value="Cation_efflux_CTD"/>
</dbReference>
<dbReference type="InterPro" id="IPR002524">
    <property type="entry name" value="Cation_efflux"/>
</dbReference>
<evidence type="ECO:0000313" key="11">
    <source>
        <dbReference type="EMBL" id="QIK72090.1"/>
    </source>
</evidence>
<dbReference type="PANTHER" id="PTHR11562:SF17">
    <property type="entry name" value="RE54080P-RELATED"/>
    <property type="match status" value="1"/>
</dbReference>
<evidence type="ECO:0000313" key="12">
    <source>
        <dbReference type="Proteomes" id="UP000501058"/>
    </source>
</evidence>
<keyword evidence="6" id="KW-0406">Ion transport</keyword>
<name>A0A6G7Y5L1_9ACTN</name>
<feature type="transmembrane region" description="Helical" evidence="8">
    <location>
        <begin position="77"/>
        <end position="97"/>
    </location>
</feature>
<gene>
    <name evidence="11" type="ORF">G7070_07175</name>
</gene>
<organism evidence="11 12">
    <name type="scientific">Propioniciclava coleopterorum</name>
    <dbReference type="NCBI Taxonomy" id="2714937"/>
    <lineage>
        <taxon>Bacteria</taxon>
        <taxon>Bacillati</taxon>
        <taxon>Actinomycetota</taxon>
        <taxon>Actinomycetes</taxon>
        <taxon>Propionibacteriales</taxon>
        <taxon>Propionibacteriaceae</taxon>
        <taxon>Propioniciclava</taxon>
    </lineage>
</organism>
<dbReference type="KEGG" id="prv:G7070_07175"/>
<dbReference type="InterPro" id="IPR027469">
    <property type="entry name" value="Cation_efflux_TMD_sf"/>
</dbReference>
<dbReference type="Pfam" id="PF16916">
    <property type="entry name" value="ZT_dimer"/>
    <property type="match status" value="1"/>
</dbReference>
<evidence type="ECO:0000256" key="7">
    <source>
        <dbReference type="ARBA" id="ARBA00023136"/>
    </source>
</evidence>
<dbReference type="EMBL" id="CP049865">
    <property type="protein sequence ID" value="QIK72090.1"/>
    <property type="molecule type" value="Genomic_DNA"/>
</dbReference>
<evidence type="ECO:0000256" key="5">
    <source>
        <dbReference type="ARBA" id="ARBA00022989"/>
    </source>
</evidence>
<dbReference type="InterPro" id="IPR058533">
    <property type="entry name" value="Cation_efflux_TM"/>
</dbReference>
<evidence type="ECO:0000256" key="4">
    <source>
        <dbReference type="ARBA" id="ARBA00022692"/>
    </source>
</evidence>
<evidence type="ECO:0000259" key="9">
    <source>
        <dbReference type="Pfam" id="PF01545"/>
    </source>
</evidence>
<dbReference type="RefSeq" id="WP_166233112.1">
    <property type="nucleotide sequence ID" value="NZ_CP049865.1"/>
</dbReference>
<dbReference type="SUPFAM" id="SSF160240">
    <property type="entry name" value="Cation efflux protein cytoplasmic domain-like"/>
    <property type="match status" value="1"/>
</dbReference>
<proteinExistence type="inferred from homology"/>
<feature type="transmembrane region" description="Helical" evidence="8">
    <location>
        <begin position="148"/>
        <end position="171"/>
    </location>
</feature>
<dbReference type="PANTHER" id="PTHR11562">
    <property type="entry name" value="CATION EFFLUX PROTEIN/ ZINC TRANSPORTER"/>
    <property type="match status" value="1"/>
</dbReference>
<protein>
    <submittedName>
        <fullName evidence="11">Cation transporter</fullName>
    </submittedName>
</protein>
<feature type="transmembrane region" description="Helical" evidence="8">
    <location>
        <begin position="177"/>
        <end position="194"/>
    </location>
</feature>
<dbReference type="AlphaFoldDB" id="A0A6G7Y5L1"/>
<evidence type="ECO:0000256" key="2">
    <source>
        <dbReference type="ARBA" id="ARBA00008873"/>
    </source>
</evidence>
<keyword evidence="5 8" id="KW-1133">Transmembrane helix</keyword>
<dbReference type="Gene3D" id="1.20.1510.10">
    <property type="entry name" value="Cation efflux protein transmembrane domain"/>
    <property type="match status" value="1"/>
</dbReference>
<keyword evidence="7 8" id="KW-0472">Membrane</keyword>
<feature type="domain" description="Cation efflux protein transmembrane" evidence="9">
    <location>
        <begin position="15"/>
        <end position="205"/>
    </location>
</feature>
<comment type="similarity">
    <text evidence="2">Belongs to the cation diffusion facilitator (CDF) transporter (TC 2.A.4) family. SLC30A subfamily.</text>
</comment>
<dbReference type="Pfam" id="PF01545">
    <property type="entry name" value="Cation_efflux"/>
    <property type="match status" value="1"/>
</dbReference>
<dbReference type="InterPro" id="IPR050681">
    <property type="entry name" value="CDF/SLC30A"/>
</dbReference>
<keyword evidence="4 8" id="KW-0812">Transmembrane</keyword>
<feature type="transmembrane region" description="Helical" evidence="8">
    <location>
        <begin position="117"/>
        <end position="136"/>
    </location>
</feature>
<dbReference type="Proteomes" id="UP000501058">
    <property type="component" value="Chromosome"/>
</dbReference>
<evidence type="ECO:0000256" key="1">
    <source>
        <dbReference type="ARBA" id="ARBA00004141"/>
    </source>
</evidence>
<evidence type="ECO:0000256" key="8">
    <source>
        <dbReference type="SAM" id="Phobius"/>
    </source>
</evidence>
<dbReference type="GO" id="GO:0005886">
    <property type="term" value="C:plasma membrane"/>
    <property type="evidence" value="ECO:0007669"/>
    <property type="project" value="TreeGrafter"/>
</dbReference>
<reference evidence="11 12" key="1">
    <citation type="submission" date="2020-03" db="EMBL/GenBank/DDBJ databases">
        <title>Propioniciclava sp. nov., isolated from Hydrophilus acuminatus.</title>
        <authorList>
            <person name="Hyun D.-W."/>
            <person name="Bae J.-W."/>
        </authorList>
    </citation>
    <scope>NUCLEOTIDE SEQUENCE [LARGE SCALE GENOMIC DNA]</scope>
    <source>
        <strain evidence="11 12">HDW11</strain>
    </source>
</reference>
<dbReference type="SUPFAM" id="SSF161111">
    <property type="entry name" value="Cation efflux protein transmembrane domain-like"/>
    <property type="match status" value="1"/>
</dbReference>
<evidence type="ECO:0000256" key="3">
    <source>
        <dbReference type="ARBA" id="ARBA00022448"/>
    </source>
</evidence>
<keyword evidence="12" id="KW-1185">Reference proteome</keyword>
<evidence type="ECO:0000256" key="6">
    <source>
        <dbReference type="ARBA" id="ARBA00023065"/>
    </source>
</evidence>
<feature type="transmembrane region" description="Helical" evidence="8">
    <location>
        <begin position="12"/>
        <end position="41"/>
    </location>
</feature>
<sequence length="303" mass="31614">MSHDHRHGGNRTRLAIAFGITAALVVIQFVGSIVTGSLALLTDTAHALTDASGLLVALVAATLMLRPATSRRTWGFARVEVLAALGQATVLLAVGLYTAVEGVRRLFAPPEVPAGELLAFGVLGLVANLVAIAILAGHRDANLNMRAAFLEVLNDALGSLGVIAAAVVIATTGFQRADALAGLFIAALIVPRAFRIMRETFAVLMEAAPAGVDLEQVREHLAELGGVEAVHDLHASTIGTGLPVVSAHLVVAEEAFRSGAVPTLLADAHSCLREHFPVCFEHATIQIETATFRADEPHGVLHA</sequence>
<feature type="transmembrane region" description="Helical" evidence="8">
    <location>
        <begin position="47"/>
        <end position="65"/>
    </location>
</feature>